<feature type="transmembrane region" description="Helical" evidence="1">
    <location>
        <begin position="44"/>
        <end position="63"/>
    </location>
</feature>
<feature type="transmembrane region" description="Helical" evidence="1">
    <location>
        <begin position="340"/>
        <end position="360"/>
    </location>
</feature>
<comment type="caution">
    <text evidence="3">The sequence shown here is derived from an EMBL/GenBank/DDBJ whole genome shotgun (WGS) entry which is preliminary data.</text>
</comment>
<feature type="transmembrane region" description="Helical" evidence="1">
    <location>
        <begin position="12"/>
        <end position="32"/>
    </location>
</feature>
<dbReference type="PANTHER" id="PTHR23028">
    <property type="entry name" value="ACETYLTRANSFERASE"/>
    <property type="match status" value="1"/>
</dbReference>
<keyword evidence="1" id="KW-1133">Transmembrane helix</keyword>
<feature type="transmembrane region" description="Helical" evidence="1">
    <location>
        <begin position="265"/>
        <end position="282"/>
    </location>
</feature>
<dbReference type="Proteomes" id="UP000240638">
    <property type="component" value="Unassembled WGS sequence"/>
</dbReference>
<dbReference type="EMBL" id="PYUC01000005">
    <property type="protein sequence ID" value="PTB20586.1"/>
    <property type="molecule type" value="Genomic_DNA"/>
</dbReference>
<dbReference type="GO" id="GO:0000271">
    <property type="term" value="P:polysaccharide biosynthetic process"/>
    <property type="evidence" value="ECO:0007669"/>
    <property type="project" value="TreeGrafter"/>
</dbReference>
<keyword evidence="1" id="KW-0812">Transmembrane</keyword>
<proteinExistence type="predicted"/>
<dbReference type="AlphaFoldDB" id="A0A2T3XVP1"/>
<sequence>MENRQPGLDIGRAFATMGVIAVHVSLCFPLLPGWARVLAQMGQFGVQLFFVISAVTIFMTLDADVKKHYTTREVTLRFYVKRFFRTAPLYYCAIALYACVDWLARSKLHATTIVLAKHDISDILANILFVHTFVPSAVNDVVPGGWSIGEEMLFYAAAPLLFFFIKSPLRMGMTAAGIVAACFMAISWASGGRFSSIANDSYLYFWPATQIPCFVIGIWLWFAARPTVLRGAPLGPMGIGTAFALIVAGLTATLVLGTGREQCPVLAPVASAIGAAGIIAILSGNRPNWLNARPLLSIGRESYGIYVSHFIFIFLSMRLFSADGPLAAHSEVDALIRYPLVVAATIVLSYGCARLCSAVVQHPVDKVARLLLSKIPPDRTTSSAHYTVYKG</sequence>
<keyword evidence="3" id="KW-0808">Transferase</keyword>
<accession>A0A2T3XVP1</accession>
<reference evidence="3 4" key="1">
    <citation type="submission" date="2018-03" db="EMBL/GenBank/DDBJ databases">
        <title>Whole genome analyses suggest that Burkholderia sensu lato contains two further novel genera in the rhizoxinica-symbiotica group Mycetohabitans gen. nov., and Trinickia gen. nov.: implications for the evolution of diazotrophy and nodulation in the Burkholderiaceae.</title>
        <authorList>
            <person name="Estrada De Los Santos P."/>
            <person name="Palmer M."/>
            <person name="Chavez-Ramirez B."/>
            <person name="Steenkamp E.T."/>
            <person name="Hirsch A.M."/>
            <person name="Manyaka P."/>
            <person name="Maluk M."/>
            <person name="Lafos M."/>
            <person name="Crook M."/>
            <person name="Gross E."/>
            <person name="Simon M.F."/>
            <person name="Bueno Dos Reis Junior F."/>
            <person name="Poole P.S."/>
            <person name="Venter S.N."/>
            <person name="James E.K."/>
        </authorList>
    </citation>
    <scope>NUCLEOTIDE SEQUENCE [LARGE SCALE GENOMIC DNA]</scope>
    <source>
        <strain evidence="3 4">JPY-366</strain>
    </source>
</reference>
<feature type="transmembrane region" description="Helical" evidence="1">
    <location>
        <begin position="172"/>
        <end position="191"/>
    </location>
</feature>
<gene>
    <name evidence="3" type="ORF">C9I57_12180</name>
</gene>
<evidence type="ECO:0000313" key="3">
    <source>
        <dbReference type="EMBL" id="PTB20586.1"/>
    </source>
</evidence>
<feature type="transmembrane region" description="Helical" evidence="1">
    <location>
        <begin position="83"/>
        <end position="104"/>
    </location>
</feature>
<dbReference type="Pfam" id="PF01757">
    <property type="entry name" value="Acyl_transf_3"/>
    <property type="match status" value="1"/>
</dbReference>
<feature type="transmembrane region" description="Helical" evidence="1">
    <location>
        <begin position="303"/>
        <end position="320"/>
    </location>
</feature>
<evidence type="ECO:0000313" key="4">
    <source>
        <dbReference type="Proteomes" id="UP000240638"/>
    </source>
</evidence>
<organism evidence="3 4">
    <name type="scientific">Trinickia symbiotica</name>
    <dbReference type="NCBI Taxonomy" id="863227"/>
    <lineage>
        <taxon>Bacteria</taxon>
        <taxon>Pseudomonadati</taxon>
        <taxon>Pseudomonadota</taxon>
        <taxon>Betaproteobacteria</taxon>
        <taxon>Burkholderiales</taxon>
        <taxon>Burkholderiaceae</taxon>
        <taxon>Trinickia</taxon>
    </lineage>
</organism>
<dbReference type="GO" id="GO:0016747">
    <property type="term" value="F:acyltransferase activity, transferring groups other than amino-acyl groups"/>
    <property type="evidence" value="ECO:0007669"/>
    <property type="project" value="InterPro"/>
</dbReference>
<keyword evidence="3" id="KW-0012">Acyltransferase</keyword>
<dbReference type="InterPro" id="IPR050879">
    <property type="entry name" value="Acyltransferase_3"/>
</dbReference>
<feature type="transmembrane region" description="Helical" evidence="1">
    <location>
        <begin position="234"/>
        <end position="259"/>
    </location>
</feature>
<feature type="domain" description="Acyltransferase 3" evidence="2">
    <location>
        <begin position="7"/>
        <end position="353"/>
    </location>
</feature>
<dbReference type="RefSeq" id="WP_107150907.1">
    <property type="nucleotide sequence ID" value="NZ_PYUC01000005.1"/>
</dbReference>
<name>A0A2T3XVP1_9BURK</name>
<evidence type="ECO:0000259" key="2">
    <source>
        <dbReference type="Pfam" id="PF01757"/>
    </source>
</evidence>
<keyword evidence="1" id="KW-0472">Membrane</keyword>
<protein>
    <submittedName>
        <fullName evidence="3">Acyltransferase</fullName>
    </submittedName>
</protein>
<dbReference type="InterPro" id="IPR002656">
    <property type="entry name" value="Acyl_transf_3_dom"/>
</dbReference>
<evidence type="ECO:0000256" key="1">
    <source>
        <dbReference type="SAM" id="Phobius"/>
    </source>
</evidence>
<dbReference type="PANTHER" id="PTHR23028:SF131">
    <property type="entry name" value="BLR2367 PROTEIN"/>
    <property type="match status" value="1"/>
</dbReference>
<dbReference type="GO" id="GO:0016020">
    <property type="term" value="C:membrane"/>
    <property type="evidence" value="ECO:0007669"/>
    <property type="project" value="TreeGrafter"/>
</dbReference>
<feature type="transmembrane region" description="Helical" evidence="1">
    <location>
        <begin position="203"/>
        <end position="222"/>
    </location>
</feature>